<dbReference type="RefSeq" id="WP_211633555.1">
    <property type="nucleotide sequence ID" value="NZ_CP073100.1"/>
</dbReference>
<dbReference type="KEGG" id="lamb:KBB96_06165"/>
<dbReference type="NCBIfam" id="NF001911">
    <property type="entry name" value="PRK00685.1"/>
    <property type="match status" value="1"/>
</dbReference>
<evidence type="ECO:0000313" key="4">
    <source>
        <dbReference type="EMBL" id="QUE52475.1"/>
    </source>
</evidence>
<dbReference type="Proteomes" id="UP000676169">
    <property type="component" value="Chromosome"/>
</dbReference>
<dbReference type="Gene3D" id="3.60.15.10">
    <property type="entry name" value="Ribonuclease Z/Hydroxyacylglutathione hydrolase-like"/>
    <property type="match status" value="1"/>
</dbReference>
<dbReference type="SMART" id="SM00849">
    <property type="entry name" value="Lactamase_B"/>
    <property type="match status" value="1"/>
</dbReference>
<reference evidence="4" key="1">
    <citation type="submission" date="2021-04" db="EMBL/GenBank/DDBJ databases">
        <title>Luteolibacter sp. 32A isolated from the skin of an Anderson's salamander (Ambystoma andersonii).</title>
        <authorList>
            <person name="Spergser J."/>
            <person name="Busse H.-J."/>
        </authorList>
    </citation>
    <scope>NUCLEOTIDE SEQUENCE</scope>
    <source>
        <strain evidence="4">32A</strain>
    </source>
</reference>
<gene>
    <name evidence="4" type="ORF">KBB96_06165</name>
</gene>
<dbReference type="EMBL" id="CP073100">
    <property type="protein sequence ID" value="QUE52475.1"/>
    <property type="molecule type" value="Genomic_DNA"/>
</dbReference>
<dbReference type="SUPFAM" id="SSF56281">
    <property type="entry name" value="Metallo-hydrolase/oxidoreductase"/>
    <property type="match status" value="1"/>
</dbReference>
<feature type="domain" description="Metallo-beta-lactamase" evidence="3">
    <location>
        <begin position="7"/>
        <end position="190"/>
    </location>
</feature>
<dbReference type="PANTHER" id="PTHR43546:SF3">
    <property type="entry name" value="UPF0173 METAL-DEPENDENT HYDROLASE MJ1163"/>
    <property type="match status" value="1"/>
</dbReference>
<dbReference type="AlphaFoldDB" id="A0A975J1U1"/>
<dbReference type="InterPro" id="IPR001279">
    <property type="entry name" value="Metallo-B-lactamas"/>
</dbReference>
<name>A0A975J1U1_9BACT</name>
<dbReference type="InterPro" id="IPR036866">
    <property type="entry name" value="RibonucZ/Hydroxyglut_hydro"/>
</dbReference>
<protein>
    <recommendedName>
        <fullName evidence="2">UPF0173 metal-dependent hydrolase KBB96_06165</fullName>
    </recommendedName>
</protein>
<evidence type="ECO:0000256" key="1">
    <source>
        <dbReference type="ARBA" id="ARBA00022801"/>
    </source>
</evidence>
<dbReference type="InterPro" id="IPR022877">
    <property type="entry name" value="UPF0173"/>
</dbReference>
<organism evidence="4 5">
    <name type="scientific">Luteolibacter ambystomatis</name>
    <dbReference type="NCBI Taxonomy" id="2824561"/>
    <lineage>
        <taxon>Bacteria</taxon>
        <taxon>Pseudomonadati</taxon>
        <taxon>Verrucomicrobiota</taxon>
        <taxon>Verrucomicrobiia</taxon>
        <taxon>Verrucomicrobiales</taxon>
        <taxon>Verrucomicrobiaceae</taxon>
        <taxon>Luteolibacter</taxon>
    </lineage>
</organism>
<comment type="similarity">
    <text evidence="2">Belongs to the UPF0173 family.</text>
</comment>
<evidence type="ECO:0000256" key="2">
    <source>
        <dbReference type="HAMAP-Rule" id="MF_00457"/>
    </source>
</evidence>
<dbReference type="HAMAP" id="MF_00457">
    <property type="entry name" value="UPF0173"/>
    <property type="match status" value="1"/>
</dbReference>
<dbReference type="Pfam" id="PF13483">
    <property type="entry name" value="Lactamase_B_3"/>
    <property type="match status" value="1"/>
</dbReference>
<sequence>MKLTYLGHSSVLIETAGHRLLFDPFITPNPLASGVDITSLHPDHVLLTHAHGDHVADAEKILKYSGATLISNYEIVTWYGNRGINHGHPLNHGGGFNFPFGRAKFVNAVHSSMFPDGSYGGNAGGFVIETADGTFYVSGDTALTYDMKLLADRYKLDFAVLPIGDNFTMGPDDAAIAAEWVGAKRVIGVHYDTFPPIIIDKDAARKTFADRGVELLLPAIGETIEL</sequence>
<accession>A0A975J1U1</accession>
<dbReference type="GO" id="GO:0016787">
    <property type="term" value="F:hydrolase activity"/>
    <property type="evidence" value="ECO:0007669"/>
    <property type="project" value="UniProtKB-UniRule"/>
</dbReference>
<dbReference type="PANTHER" id="PTHR43546">
    <property type="entry name" value="UPF0173 METAL-DEPENDENT HYDROLASE MJ1163-RELATED"/>
    <property type="match status" value="1"/>
</dbReference>
<evidence type="ECO:0000313" key="5">
    <source>
        <dbReference type="Proteomes" id="UP000676169"/>
    </source>
</evidence>
<evidence type="ECO:0000259" key="3">
    <source>
        <dbReference type="SMART" id="SM00849"/>
    </source>
</evidence>
<dbReference type="InterPro" id="IPR050114">
    <property type="entry name" value="UPF0173_UPF0282_UlaG_hydrolase"/>
</dbReference>
<proteinExistence type="inferred from homology"/>
<keyword evidence="1 2" id="KW-0378">Hydrolase</keyword>
<keyword evidence="5" id="KW-1185">Reference proteome</keyword>